<name>A0A411HPQ6_9GAMM</name>
<sequence length="169" mass="18993">MLNTLLMFAALAGAEPAVATDPLQPLAFLVGACWAGDFPKDGGRDTHCFEPMFGGKFVRDRHVVRGKHPDYSGETIYSWSSKQKQIQFSYWSSDGDVENGVATPVADGFDFPEHHLTEPKEITMRARWRKLDADRYEAIEEQKDGATWKTMWKVEYQRVPAVSPDSGGH</sequence>
<dbReference type="Proteomes" id="UP000291562">
    <property type="component" value="Chromosome"/>
</dbReference>
<evidence type="ECO:0000256" key="1">
    <source>
        <dbReference type="SAM" id="SignalP"/>
    </source>
</evidence>
<gene>
    <name evidence="2" type="ORF">ELE36_19900</name>
</gene>
<dbReference type="OrthoDB" id="7066534at2"/>
<proteinExistence type="predicted"/>
<accession>A0A411HPQ6</accession>
<keyword evidence="1" id="KW-0732">Signal</keyword>
<keyword evidence="3" id="KW-1185">Reference proteome</keyword>
<dbReference type="AlphaFoldDB" id="A0A411HPQ6"/>
<dbReference type="KEGG" id="xbc:ELE36_19900"/>
<feature type="signal peptide" evidence="1">
    <location>
        <begin position="1"/>
        <end position="19"/>
    </location>
</feature>
<evidence type="ECO:0008006" key="4">
    <source>
        <dbReference type="Google" id="ProtNLM"/>
    </source>
</evidence>
<dbReference type="EMBL" id="CP035704">
    <property type="protein sequence ID" value="QBB72446.1"/>
    <property type="molecule type" value="Genomic_DNA"/>
</dbReference>
<organism evidence="2 3">
    <name type="scientific">Pseudolysobacter antarcticus</name>
    <dbReference type="NCBI Taxonomy" id="2511995"/>
    <lineage>
        <taxon>Bacteria</taxon>
        <taxon>Pseudomonadati</taxon>
        <taxon>Pseudomonadota</taxon>
        <taxon>Gammaproteobacteria</taxon>
        <taxon>Lysobacterales</taxon>
        <taxon>Rhodanobacteraceae</taxon>
        <taxon>Pseudolysobacter</taxon>
    </lineage>
</organism>
<protein>
    <recommendedName>
        <fullName evidence="4">DUF1579 domain-containing protein</fullName>
    </recommendedName>
</protein>
<dbReference type="RefSeq" id="WP_129836410.1">
    <property type="nucleotide sequence ID" value="NZ_CP035704.1"/>
</dbReference>
<evidence type="ECO:0000313" key="2">
    <source>
        <dbReference type="EMBL" id="QBB72446.1"/>
    </source>
</evidence>
<feature type="chain" id="PRO_5019089194" description="DUF1579 domain-containing protein" evidence="1">
    <location>
        <begin position="20"/>
        <end position="169"/>
    </location>
</feature>
<evidence type="ECO:0000313" key="3">
    <source>
        <dbReference type="Proteomes" id="UP000291562"/>
    </source>
</evidence>
<reference evidence="2 3" key="1">
    <citation type="submission" date="2019-01" db="EMBL/GenBank/DDBJ databases">
        <title>Pseudolysobacter antarctica gen. nov., sp. nov., isolated from Fildes Peninsula, Antarctica.</title>
        <authorList>
            <person name="Wei Z."/>
            <person name="Peng F."/>
        </authorList>
    </citation>
    <scope>NUCLEOTIDE SEQUENCE [LARGE SCALE GENOMIC DNA]</scope>
    <source>
        <strain evidence="2 3">AQ6-296</strain>
    </source>
</reference>